<evidence type="ECO:0000313" key="4">
    <source>
        <dbReference type="EMBL" id="RIY41514.1"/>
    </source>
</evidence>
<feature type="domain" description="Leucine-binding protein" evidence="3">
    <location>
        <begin position="44"/>
        <end position="383"/>
    </location>
</feature>
<dbReference type="PANTHER" id="PTHR47628:SF1">
    <property type="entry name" value="ALIPHATIC AMIDASE EXPRESSION-REGULATING PROTEIN"/>
    <property type="match status" value="1"/>
</dbReference>
<evidence type="ECO:0000313" key="5">
    <source>
        <dbReference type="Proteomes" id="UP000266206"/>
    </source>
</evidence>
<dbReference type="InterPro" id="IPR028082">
    <property type="entry name" value="Peripla_BP_I"/>
</dbReference>
<proteinExistence type="inferred from homology"/>
<name>A0A3A1YYF2_9BURK</name>
<accession>A0A3A1YYF2</accession>
<dbReference type="RefSeq" id="WP_119515773.1">
    <property type="nucleotide sequence ID" value="NZ_NQYH01000003.1"/>
</dbReference>
<dbReference type="PANTHER" id="PTHR47628">
    <property type="match status" value="1"/>
</dbReference>
<evidence type="ECO:0000256" key="1">
    <source>
        <dbReference type="ARBA" id="ARBA00010062"/>
    </source>
</evidence>
<reference evidence="4 5" key="1">
    <citation type="submission" date="2017-08" db="EMBL/GenBank/DDBJ databases">
        <title>Pusillimonas indicus sp. nov., a member of the family Alcaligenaceae isolated from surface seawater.</title>
        <authorList>
            <person name="Li J."/>
        </authorList>
    </citation>
    <scope>NUCLEOTIDE SEQUENCE [LARGE SCALE GENOMIC DNA]</scope>
    <source>
        <strain evidence="4 5">L52-1-41</strain>
    </source>
</reference>
<evidence type="ECO:0000259" key="3">
    <source>
        <dbReference type="Pfam" id="PF13458"/>
    </source>
</evidence>
<dbReference type="SUPFAM" id="SSF53822">
    <property type="entry name" value="Periplasmic binding protein-like I"/>
    <property type="match status" value="1"/>
</dbReference>
<organism evidence="4 5">
    <name type="scientific">Neopusillimonas maritima</name>
    <dbReference type="NCBI Taxonomy" id="2026239"/>
    <lineage>
        <taxon>Bacteria</taxon>
        <taxon>Pseudomonadati</taxon>
        <taxon>Pseudomonadota</taxon>
        <taxon>Betaproteobacteria</taxon>
        <taxon>Burkholderiales</taxon>
        <taxon>Alcaligenaceae</taxon>
        <taxon>Neopusillimonas</taxon>
    </lineage>
</organism>
<dbReference type="OrthoDB" id="5288800at2"/>
<dbReference type="InterPro" id="IPR006311">
    <property type="entry name" value="TAT_signal"/>
</dbReference>
<dbReference type="AlphaFoldDB" id="A0A3A1YYF2"/>
<dbReference type="PROSITE" id="PS51318">
    <property type="entry name" value="TAT"/>
    <property type="match status" value="1"/>
</dbReference>
<dbReference type="Proteomes" id="UP000266206">
    <property type="component" value="Unassembled WGS sequence"/>
</dbReference>
<sequence length="402" mass="43621">MSNKHTLTRSSLVSPRRRSMMLASAGLMGAGLVGLPTLSRAEETIKVGILQPFSGGLEALGAQGGQATRLALEEVNESGGILGGRMFEMIRADTKTDPKTAVERTNELIRRYRVNAIIGPVTSAERDAIQPLVERYKTPLLYATDYEGGTCSRYVTLYSSVPDQWVSTFIPYLAENVGKNMFLIGSDYVWPRKINEAIGKVADVKGSKVVAEEYTPWGVKDYTSTLRKIESSGADVVVMSIVGADAVTFIKQFAAAGLQDKVKVAFFGFSENYLAGLTPNESEGIYTVCNFTEALDKPEAKALVKKVRDRFGEDAIVSNTVDAHYTMTQFYIEAIKKANSADKEAITDAIVGQTLMSGNGKVTLRESDRHADLNILIAQAQGGKMQVLEDMGLIKASQQCAA</sequence>
<comment type="caution">
    <text evidence="4">The sequence shown here is derived from an EMBL/GenBank/DDBJ whole genome shotgun (WGS) entry which is preliminary data.</text>
</comment>
<dbReference type="CDD" id="cd06331">
    <property type="entry name" value="PBP1_AmiC-like"/>
    <property type="match status" value="1"/>
</dbReference>
<dbReference type="Gene3D" id="3.40.50.2300">
    <property type="match status" value="2"/>
</dbReference>
<dbReference type="Pfam" id="PF13458">
    <property type="entry name" value="Peripla_BP_6"/>
    <property type="match status" value="1"/>
</dbReference>
<comment type="similarity">
    <text evidence="1">Belongs to the leucine-binding protein family.</text>
</comment>
<evidence type="ECO:0000256" key="2">
    <source>
        <dbReference type="ARBA" id="ARBA00022729"/>
    </source>
</evidence>
<dbReference type="EMBL" id="NQYH01000003">
    <property type="protein sequence ID" value="RIY41514.1"/>
    <property type="molecule type" value="Genomic_DNA"/>
</dbReference>
<keyword evidence="2" id="KW-0732">Signal</keyword>
<gene>
    <name evidence="4" type="ORF">CJP73_05935</name>
</gene>
<dbReference type="InterPro" id="IPR028081">
    <property type="entry name" value="Leu-bd"/>
</dbReference>
<protein>
    <submittedName>
        <fullName evidence="4">Aliphatic amidase expression-regulating protein</fullName>
    </submittedName>
</protein>